<evidence type="ECO:0000256" key="1">
    <source>
        <dbReference type="SAM" id="MobiDB-lite"/>
    </source>
</evidence>
<dbReference type="Pfam" id="PF05860">
    <property type="entry name" value="TPS"/>
    <property type="match status" value="1"/>
</dbReference>
<evidence type="ECO:0000313" key="5">
    <source>
        <dbReference type="Proteomes" id="UP001050975"/>
    </source>
</evidence>
<dbReference type="SMART" id="SM00912">
    <property type="entry name" value="Haemagg_act"/>
    <property type="match status" value="1"/>
</dbReference>
<evidence type="ECO:0000256" key="2">
    <source>
        <dbReference type="SAM" id="SignalP"/>
    </source>
</evidence>
<dbReference type="AlphaFoldDB" id="A0AAV3XNU3"/>
<evidence type="ECO:0000313" key="4">
    <source>
        <dbReference type="EMBL" id="GET43276.1"/>
    </source>
</evidence>
<dbReference type="EMBL" id="BLAY01000211">
    <property type="protein sequence ID" value="GET43276.1"/>
    <property type="molecule type" value="Genomic_DNA"/>
</dbReference>
<dbReference type="RefSeq" id="WP_226591930.1">
    <property type="nucleotide sequence ID" value="NZ_BLAY01000211.1"/>
</dbReference>
<gene>
    <name evidence="4" type="ORF">MiSe_80980</name>
</gene>
<dbReference type="SUPFAM" id="SSF51126">
    <property type="entry name" value="Pectin lyase-like"/>
    <property type="match status" value="4"/>
</dbReference>
<dbReference type="InterPro" id="IPR012334">
    <property type="entry name" value="Pectin_lyas_fold"/>
</dbReference>
<dbReference type="Proteomes" id="UP001050975">
    <property type="component" value="Unassembled WGS sequence"/>
</dbReference>
<keyword evidence="5" id="KW-1185">Reference proteome</keyword>
<evidence type="ECO:0000259" key="3">
    <source>
        <dbReference type="SMART" id="SM00912"/>
    </source>
</evidence>
<dbReference type="Gene3D" id="2.160.20.10">
    <property type="entry name" value="Single-stranded right-handed beta-helix, Pectin lyase-like"/>
    <property type="match status" value="3"/>
</dbReference>
<feature type="chain" id="PRO_5043618467" evidence="2">
    <location>
        <begin position="33"/>
        <end position="842"/>
    </location>
</feature>
<feature type="region of interest" description="Disordered" evidence="1">
    <location>
        <begin position="535"/>
        <end position="560"/>
    </location>
</feature>
<comment type="caution">
    <text evidence="4">The sequence shown here is derived from an EMBL/GenBank/DDBJ whole genome shotgun (WGS) entry which is preliminary data.</text>
</comment>
<reference evidence="4" key="1">
    <citation type="submission" date="2019-10" db="EMBL/GenBank/DDBJ databases">
        <title>Draft genome sequece of Microseira wollei NIES-4236.</title>
        <authorList>
            <person name="Yamaguchi H."/>
            <person name="Suzuki S."/>
            <person name="Kawachi M."/>
        </authorList>
    </citation>
    <scope>NUCLEOTIDE SEQUENCE</scope>
    <source>
        <strain evidence="4">NIES-4236</strain>
    </source>
</reference>
<name>A0AAV3XNU3_9CYAN</name>
<feature type="region of interest" description="Disordered" evidence="1">
    <location>
        <begin position="777"/>
        <end position="796"/>
    </location>
</feature>
<feature type="signal peptide" evidence="2">
    <location>
        <begin position="1"/>
        <end position="32"/>
    </location>
</feature>
<dbReference type="InterPro" id="IPR011050">
    <property type="entry name" value="Pectin_lyase_fold/virulence"/>
</dbReference>
<dbReference type="NCBIfam" id="TIGR01901">
    <property type="entry name" value="adhes_NPXG"/>
    <property type="match status" value="1"/>
</dbReference>
<sequence>MSANLARSRGRDFAYLLSICSCCFSLQQAAQAQIVPDATLPNNSIVTPNGNTLTITGGTPAGTNLFHSFEQFSVFNGQTAHFDNALTMQNIISRVTGGSISNIDGLIRANGTANLFLLNPNGIIFGASAQLNIGGSFIASTASSIRFADGVEFSAVNPSAPPLLTINVPIGLQLGPNPAGIVVQGGGNNLRFDPASSIITRDNRTVGMQVAPGQTLALVGGDIALEGGNLTALGGRIELWSASNALLGITNINGQLAISNEQLATQFGDIRFTGAASADASGNGGGIIQVQGRRIWLRDGAAILATTLGTGNGEGITVRASESLEVLGFARNLLFPSIISTSSQAGSSGKAGDIAIETPTLLVGDGGVISSATFGSGMAGNMTVRASSVEAFGTLGNSVPSGLYATAELGSTGNAGDLTIETQRLRLTDGARVMATTTGAGNGGNLTIRARSAVEVIGFALFINPAIPNTPFRVGSTIASSVTRRQVTGDAGNVTIETARLTVKDGGQVVTSTFGVGKGGNLTVRATDSVEVIGTSGTNPPLRSNLSATAGPNSTGNAGSLTIQTRQLTIRDQARATVTNLAPRGTAGNLEVNADSIRLLRGGSLSAETTAGDRGNITINSKDIVMQNQSRITTNAQSTATEGNITINTNTLVALENSDISANALQGRGGRVTINARGIFGIEYRLRTTDFSDITATSELGAQFNGIVQINSPDVQPTAGLVQLPENLANPVNQIVQTCSPQARRNSFVVTGRGGLPPDPREYLNISPAWIDWRIAGNGDGETRETEDNPPSQSKIQTPFIEATGWIVNAQGQMELVANVPNVTLDNLWYKPASCGDTADCK</sequence>
<dbReference type="InterPro" id="IPR008638">
    <property type="entry name" value="FhaB/CdiA-like_TPS"/>
</dbReference>
<keyword evidence="2" id="KW-0732">Signal</keyword>
<protein>
    <submittedName>
        <fullName evidence="4">Filamentous hemagglutinin-like protein</fullName>
    </submittedName>
</protein>
<feature type="domain" description="Filamentous haemagglutinin FhaB/tRNA nuclease CdiA-like TPS" evidence="3">
    <location>
        <begin position="37"/>
        <end position="148"/>
    </location>
</feature>
<proteinExistence type="predicted"/>
<organism evidence="4 5">
    <name type="scientific">Microseira wollei NIES-4236</name>
    <dbReference type="NCBI Taxonomy" id="2530354"/>
    <lineage>
        <taxon>Bacteria</taxon>
        <taxon>Bacillati</taxon>
        <taxon>Cyanobacteriota</taxon>
        <taxon>Cyanophyceae</taxon>
        <taxon>Oscillatoriophycideae</taxon>
        <taxon>Aerosakkonematales</taxon>
        <taxon>Aerosakkonemataceae</taxon>
        <taxon>Microseira</taxon>
    </lineage>
</organism>
<accession>A0AAV3XNU3</accession>